<name>A0A7W6MT01_9HYPH</name>
<keyword evidence="2 4" id="KW-0547">Nucleotide-binding</keyword>
<dbReference type="NCBIfam" id="TIGR02727">
    <property type="entry name" value="MTHFS_bact"/>
    <property type="match status" value="1"/>
</dbReference>
<dbReference type="GO" id="GO:0030272">
    <property type="term" value="F:5-formyltetrahydrofolate cyclo-ligase activity"/>
    <property type="evidence" value="ECO:0007669"/>
    <property type="project" value="UniProtKB-EC"/>
</dbReference>
<dbReference type="GO" id="GO:0046872">
    <property type="term" value="F:metal ion binding"/>
    <property type="evidence" value="ECO:0007669"/>
    <property type="project" value="UniProtKB-KW"/>
</dbReference>
<protein>
    <recommendedName>
        <fullName evidence="5">5-formyltetrahydrofolate cyclo-ligase</fullName>
        <ecNumber evidence="5">6.3.3.2</ecNumber>
    </recommendedName>
</protein>
<dbReference type="InterPro" id="IPR002698">
    <property type="entry name" value="FTHF_cligase"/>
</dbReference>
<dbReference type="Pfam" id="PF01812">
    <property type="entry name" value="5-FTHF_cyc-lig"/>
    <property type="match status" value="1"/>
</dbReference>
<keyword evidence="5" id="KW-0460">Magnesium</keyword>
<sequence length="227" mass="24812">MVKQPLTDASTTEPDRAKAALVGPDVLNNEKDETLSNLKSQLRQDSLARRDALSPALRQELSLAIARHGSERLPEIASLAGMMVSGFLPIRSEVDLRPLMAQLRHAQARLCLPVVLDRQTICFREWRADVALTDTGFGTSGPGPDAPVVDPDLLLMPLAAFDRNGNRIGYGAGHYDRAISRLRDKGRIPVLIGIAFSCQEVAEVPFEPHDVPLQAILTEHGLRTVDI</sequence>
<evidence type="ECO:0000256" key="4">
    <source>
        <dbReference type="PIRSR" id="PIRSR006806-1"/>
    </source>
</evidence>
<dbReference type="GO" id="GO:0035999">
    <property type="term" value="P:tetrahydrofolate interconversion"/>
    <property type="evidence" value="ECO:0007669"/>
    <property type="project" value="TreeGrafter"/>
</dbReference>
<feature type="binding site" evidence="4">
    <location>
        <position position="93"/>
    </location>
    <ligand>
        <name>substrate</name>
    </ligand>
</feature>
<dbReference type="PANTHER" id="PTHR23407">
    <property type="entry name" value="ATPASE INHIBITOR/5-FORMYLTETRAHYDROFOLATE CYCLO-LIGASE"/>
    <property type="match status" value="1"/>
</dbReference>
<comment type="caution">
    <text evidence="6">The sequence shown here is derived from an EMBL/GenBank/DDBJ whole genome shotgun (WGS) entry which is preliminary data.</text>
</comment>
<dbReference type="Gene3D" id="3.40.50.10420">
    <property type="entry name" value="NagB/RpiA/CoA transferase-like"/>
    <property type="match status" value="1"/>
</dbReference>
<evidence type="ECO:0000256" key="5">
    <source>
        <dbReference type="RuleBase" id="RU361279"/>
    </source>
</evidence>
<feature type="binding site" evidence="4">
    <location>
        <position position="88"/>
    </location>
    <ligand>
        <name>substrate</name>
    </ligand>
</feature>
<dbReference type="EC" id="6.3.3.2" evidence="5"/>
<comment type="cofactor">
    <cofactor evidence="5">
        <name>Mg(2+)</name>
        <dbReference type="ChEBI" id="CHEBI:18420"/>
    </cofactor>
</comment>
<feature type="binding site" evidence="4">
    <location>
        <begin position="39"/>
        <end position="43"/>
    </location>
    <ligand>
        <name>ATP</name>
        <dbReference type="ChEBI" id="CHEBI:30616"/>
    </ligand>
</feature>
<evidence type="ECO:0000256" key="3">
    <source>
        <dbReference type="ARBA" id="ARBA00022840"/>
    </source>
</evidence>
<accession>A0A7W6MT01</accession>
<dbReference type="InterPro" id="IPR037171">
    <property type="entry name" value="NagB/RpiA_transferase-like"/>
</dbReference>
<comment type="similarity">
    <text evidence="1 5">Belongs to the 5-formyltetrahydrofolate cyclo-ligase family.</text>
</comment>
<organism evidence="6 7">
    <name type="scientific">Allorhizobium taibaishanense</name>
    <dbReference type="NCBI Taxonomy" id="887144"/>
    <lineage>
        <taxon>Bacteria</taxon>
        <taxon>Pseudomonadati</taxon>
        <taxon>Pseudomonadota</taxon>
        <taxon>Alphaproteobacteria</taxon>
        <taxon>Hyphomicrobiales</taxon>
        <taxon>Rhizobiaceae</taxon>
        <taxon>Rhizobium/Agrobacterium group</taxon>
        <taxon>Allorhizobium</taxon>
    </lineage>
</organism>
<evidence type="ECO:0000313" key="6">
    <source>
        <dbReference type="EMBL" id="MBB4006662.1"/>
    </source>
</evidence>
<dbReference type="OrthoDB" id="9801938at2"/>
<dbReference type="AlphaFoldDB" id="A0A7W6MT01"/>
<feature type="binding site" evidence="4">
    <location>
        <begin position="167"/>
        <end position="175"/>
    </location>
    <ligand>
        <name>ATP</name>
        <dbReference type="ChEBI" id="CHEBI:30616"/>
    </ligand>
</feature>
<evidence type="ECO:0000256" key="1">
    <source>
        <dbReference type="ARBA" id="ARBA00010638"/>
    </source>
</evidence>
<dbReference type="RefSeq" id="WP_083943324.1">
    <property type="nucleotide sequence ID" value="NZ_JACIED010000001.1"/>
</dbReference>
<dbReference type="EMBL" id="JACIED010000001">
    <property type="protein sequence ID" value="MBB4006662.1"/>
    <property type="molecule type" value="Genomic_DNA"/>
</dbReference>
<dbReference type="InterPro" id="IPR024185">
    <property type="entry name" value="FTHF_cligase-like_sf"/>
</dbReference>
<gene>
    <name evidence="6" type="ORF">GGQ71_000898</name>
</gene>
<dbReference type="Proteomes" id="UP000544107">
    <property type="component" value="Unassembled WGS sequence"/>
</dbReference>
<proteinExistence type="inferred from homology"/>
<evidence type="ECO:0000313" key="7">
    <source>
        <dbReference type="Proteomes" id="UP000544107"/>
    </source>
</evidence>
<comment type="catalytic activity">
    <reaction evidence="5">
        <text>(6S)-5-formyl-5,6,7,8-tetrahydrofolate + ATP = (6R)-5,10-methenyltetrahydrofolate + ADP + phosphate</text>
        <dbReference type="Rhea" id="RHEA:10488"/>
        <dbReference type="ChEBI" id="CHEBI:30616"/>
        <dbReference type="ChEBI" id="CHEBI:43474"/>
        <dbReference type="ChEBI" id="CHEBI:57455"/>
        <dbReference type="ChEBI" id="CHEBI:57457"/>
        <dbReference type="ChEBI" id="CHEBI:456216"/>
        <dbReference type="EC" id="6.3.3.2"/>
    </reaction>
</comment>
<reference evidence="6 7" key="1">
    <citation type="submission" date="2020-08" db="EMBL/GenBank/DDBJ databases">
        <title>Genomic Encyclopedia of Type Strains, Phase IV (KMG-IV): sequencing the most valuable type-strain genomes for metagenomic binning, comparative biology and taxonomic classification.</title>
        <authorList>
            <person name="Goeker M."/>
        </authorList>
    </citation>
    <scope>NUCLEOTIDE SEQUENCE [LARGE SCALE GENOMIC DNA]</scope>
    <source>
        <strain evidence="6 7">DSM 100021</strain>
    </source>
</reference>
<dbReference type="GO" id="GO:0009396">
    <property type="term" value="P:folic acid-containing compound biosynthetic process"/>
    <property type="evidence" value="ECO:0007669"/>
    <property type="project" value="TreeGrafter"/>
</dbReference>
<dbReference type="PIRSF" id="PIRSF006806">
    <property type="entry name" value="FTHF_cligase"/>
    <property type="match status" value="1"/>
</dbReference>
<dbReference type="GO" id="GO:0005524">
    <property type="term" value="F:ATP binding"/>
    <property type="evidence" value="ECO:0007669"/>
    <property type="project" value="UniProtKB-KW"/>
</dbReference>
<dbReference type="PANTHER" id="PTHR23407:SF1">
    <property type="entry name" value="5-FORMYLTETRAHYDROFOLATE CYCLO-LIGASE"/>
    <property type="match status" value="1"/>
</dbReference>
<keyword evidence="6" id="KW-0436">Ligase</keyword>
<evidence type="ECO:0000256" key="2">
    <source>
        <dbReference type="ARBA" id="ARBA00022741"/>
    </source>
</evidence>
<dbReference type="SUPFAM" id="SSF100950">
    <property type="entry name" value="NagB/RpiA/CoA transferase-like"/>
    <property type="match status" value="1"/>
</dbReference>
<keyword evidence="3 4" id="KW-0067">ATP-binding</keyword>
<keyword evidence="5" id="KW-0479">Metal-binding</keyword>